<dbReference type="InterPro" id="IPR001938">
    <property type="entry name" value="Thaumatin"/>
</dbReference>
<dbReference type="OrthoDB" id="430315at2759"/>
<keyword evidence="2" id="KW-1185">Reference proteome</keyword>
<dbReference type="SMART" id="SM00205">
    <property type="entry name" value="THN"/>
    <property type="match status" value="1"/>
</dbReference>
<name>A0A830B520_9LAMI</name>
<dbReference type="Pfam" id="PF00314">
    <property type="entry name" value="Thaumatin"/>
    <property type="match status" value="1"/>
</dbReference>
<reference evidence="1" key="1">
    <citation type="submission" date="2020-07" db="EMBL/GenBank/DDBJ databases">
        <title>Ethylene signaling mediates host invasion by parasitic plants.</title>
        <authorList>
            <person name="Yoshida S."/>
        </authorList>
    </citation>
    <scope>NUCLEOTIDE SEQUENCE</scope>
    <source>
        <strain evidence="1">Okayama</strain>
    </source>
</reference>
<dbReference type="SUPFAM" id="SSF49870">
    <property type="entry name" value="Osmotin, thaumatin-like protein"/>
    <property type="match status" value="1"/>
</dbReference>
<evidence type="ECO:0000313" key="1">
    <source>
        <dbReference type="EMBL" id="GFP80742.1"/>
    </source>
</evidence>
<dbReference type="InterPro" id="IPR037176">
    <property type="entry name" value="Osmotin/thaumatin-like_sf"/>
</dbReference>
<feature type="non-terminal residue" evidence="1">
    <location>
        <position position="148"/>
    </location>
</feature>
<protein>
    <submittedName>
        <fullName evidence="1">Osmotin-like protein</fullName>
    </submittedName>
</protein>
<dbReference type="Proteomes" id="UP000653305">
    <property type="component" value="Unassembled WGS sequence"/>
</dbReference>
<dbReference type="PRINTS" id="PR00347">
    <property type="entry name" value="THAUMATIN"/>
</dbReference>
<evidence type="ECO:0000313" key="2">
    <source>
        <dbReference type="Proteomes" id="UP000653305"/>
    </source>
</evidence>
<dbReference type="Gene3D" id="2.60.110.10">
    <property type="entry name" value="Thaumatin"/>
    <property type="match status" value="1"/>
</dbReference>
<dbReference type="PROSITE" id="PS51367">
    <property type="entry name" value="THAUMATIN_2"/>
    <property type="match status" value="1"/>
</dbReference>
<dbReference type="PANTHER" id="PTHR31048">
    <property type="entry name" value="OS03G0233200 PROTEIN"/>
    <property type="match status" value="1"/>
</dbReference>
<dbReference type="EMBL" id="BMAC01000023">
    <property type="protein sequence ID" value="GFP80742.1"/>
    <property type="molecule type" value="Genomic_DNA"/>
</dbReference>
<proteinExistence type="predicted"/>
<gene>
    <name evidence="1" type="ORF">PHJA_000217500</name>
</gene>
<comment type="caution">
    <text evidence="1">The sequence shown here is derived from an EMBL/GenBank/DDBJ whole genome shotgun (WGS) entry which is preliminary data.</text>
</comment>
<organism evidence="1 2">
    <name type="scientific">Phtheirospermum japonicum</name>
    <dbReference type="NCBI Taxonomy" id="374723"/>
    <lineage>
        <taxon>Eukaryota</taxon>
        <taxon>Viridiplantae</taxon>
        <taxon>Streptophyta</taxon>
        <taxon>Embryophyta</taxon>
        <taxon>Tracheophyta</taxon>
        <taxon>Spermatophyta</taxon>
        <taxon>Magnoliopsida</taxon>
        <taxon>eudicotyledons</taxon>
        <taxon>Gunneridae</taxon>
        <taxon>Pentapetalae</taxon>
        <taxon>asterids</taxon>
        <taxon>lamiids</taxon>
        <taxon>Lamiales</taxon>
        <taxon>Orobanchaceae</taxon>
        <taxon>Orobanchaceae incertae sedis</taxon>
        <taxon>Phtheirospermum</taxon>
    </lineage>
</organism>
<sequence>SHSGPPFSPTSATHPSRGGFPLHTLTHHSLLWALSHWSGRIWARTGCSHSNSRFSCTTGECGGRLKCAALATLAQFSLQHSGADLSSYDVSLVDGYNVPMIVTPHEGKGRCPVVGCRATLPIGGEGSRKKKIIYYFFFNFNYIVVRLF</sequence>
<dbReference type="AlphaFoldDB" id="A0A830B520"/>
<accession>A0A830B520</accession>